<feature type="compositionally biased region" description="Acidic residues" evidence="10">
    <location>
        <begin position="471"/>
        <end position="481"/>
    </location>
</feature>
<dbReference type="CDD" id="cd01898">
    <property type="entry name" value="Obg"/>
    <property type="match status" value="1"/>
</dbReference>
<protein>
    <recommendedName>
        <fullName evidence="9">GTPase Obg</fullName>
        <ecNumber evidence="9">3.6.5.-</ecNumber>
    </recommendedName>
    <alternativeName>
        <fullName evidence="9">GTP-binding protein Obg</fullName>
    </alternativeName>
</protein>
<dbReference type="Pfam" id="PF09269">
    <property type="entry name" value="DUF1967"/>
    <property type="match status" value="1"/>
</dbReference>
<keyword evidence="7 9" id="KW-0460">Magnesium</keyword>
<dbReference type="OrthoDB" id="9807318at2"/>
<dbReference type="PRINTS" id="PR00326">
    <property type="entry name" value="GTP1OBG"/>
</dbReference>
<feature type="binding site" evidence="9">
    <location>
        <begin position="311"/>
        <end position="313"/>
    </location>
    <ligand>
        <name>GTP</name>
        <dbReference type="ChEBI" id="CHEBI:37565"/>
    </ligand>
</feature>
<dbReference type="SUPFAM" id="SSF82051">
    <property type="entry name" value="Obg GTP-binding protein N-terminal domain"/>
    <property type="match status" value="1"/>
</dbReference>
<keyword evidence="3 9" id="KW-0963">Cytoplasm</keyword>
<dbReference type="PROSITE" id="PS51883">
    <property type="entry name" value="OBG"/>
    <property type="match status" value="1"/>
</dbReference>
<evidence type="ECO:0000313" key="15">
    <source>
        <dbReference type="Proteomes" id="UP000279968"/>
    </source>
</evidence>
<keyword evidence="15" id="KW-1185">Reference proteome</keyword>
<feature type="domain" description="OCT" evidence="12">
    <location>
        <begin position="348"/>
        <end position="426"/>
    </location>
</feature>
<dbReference type="GO" id="GO:0042254">
    <property type="term" value="P:ribosome biogenesis"/>
    <property type="evidence" value="ECO:0007669"/>
    <property type="project" value="UniProtKB-UniRule"/>
</dbReference>
<dbReference type="Pfam" id="PF01018">
    <property type="entry name" value="GTP1_OBG"/>
    <property type="match status" value="1"/>
</dbReference>
<dbReference type="PROSITE" id="PS51710">
    <property type="entry name" value="G_OBG"/>
    <property type="match status" value="1"/>
</dbReference>
<comment type="cofactor">
    <cofactor evidence="1 9">
        <name>Mg(2+)</name>
        <dbReference type="ChEBI" id="CHEBI:18420"/>
    </cofactor>
</comment>
<evidence type="ECO:0000259" key="11">
    <source>
        <dbReference type="PROSITE" id="PS51710"/>
    </source>
</evidence>
<evidence type="ECO:0000256" key="10">
    <source>
        <dbReference type="SAM" id="MobiDB-lite"/>
    </source>
</evidence>
<dbReference type="NCBIfam" id="TIGR03595">
    <property type="entry name" value="Obg_CgtA_exten"/>
    <property type="match status" value="1"/>
</dbReference>
<feature type="binding site" evidence="9">
    <location>
        <begin position="212"/>
        <end position="215"/>
    </location>
    <ligand>
        <name>GTP</name>
        <dbReference type="ChEBI" id="CHEBI:37565"/>
    </ligand>
</feature>
<dbReference type="PROSITE" id="PS00905">
    <property type="entry name" value="GTP1_OBG"/>
    <property type="match status" value="1"/>
</dbReference>
<keyword evidence="6 9" id="KW-0378">Hydrolase</keyword>
<dbReference type="Gene3D" id="3.30.300.350">
    <property type="entry name" value="GTP-binding protein OBG, C-terminal domain"/>
    <property type="match status" value="1"/>
</dbReference>
<reference evidence="14 15" key="1">
    <citation type="journal article" date="2015" name="Int. J. Syst. Evol. Microbiol.">
        <title>Micromonospora costi sp. nov., isolated from a leaf of Costus speciosus.</title>
        <authorList>
            <person name="Thawai C."/>
        </authorList>
    </citation>
    <scope>NUCLEOTIDE SEQUENCE [LARGE SCALE GENOMIC DNA]</scope>
    <source>
        <strain evidence="14 15">CS1-12</strain>
    </source>
</reference>
<evidence type="ECO:0000256" key="5">
    <source>
        <dbReference type="ARBA" id="ARBA00022741"/>
    </source>
</evidence>
<comment type="subunit">
    <text evidence="9">Monomer.</text>
</comment>
<dbReference type="SUPFAM" id="SSF52540">
    <property type="entry name" value="P-loop containing nucleoside triphosphate hydrolases"/>
    <property type="match status" value="1"/>
</dbReference>
<feature type="region of interest" description="Disordered" evidence="10">
    <location>
        <begin position="442"/>
        <end position="481"/>
    </location>
</feature>
<dbReference type="InterPro" id="IPR045086">
    <property type="entry name" value="OBG_GTPase"/>
</dbReference>
<dbReference type="PANTHER" id="PTHR11702:SF31">
    <property type="entry name" value="MITOCHONDRIAL RIBOSOME-ASSOCIATED GTPASE 2"/>
    <property type="match status" value="1"/>
</dbReference>
<evidence type="ECO:0000256" key="4">
    <source>
        <dbReference type="ARBA" id="ARBA00022723"/>
    </source>
</evidence>
<feature type="binding site" evidence="9">
    <location>
        <position position="173"/>
    </location>
    <ligand>
        <name>Mg(2+)</name>
        <dbReference type="ChEBI" id="CHEBI:18420"/>
    </ligand>
</feature>
<evidence type="ECO:0000256" key="6">
    <source>
        <dbReference type="ARBA" id="ARBA00022801"/>
    </source>
</evidence>
<dbReference type="NCBIfam" id="NF008954">
    <property type="entry name" value="PRK12296.1"/>
    <property type="match status" value="1"/>
</dbReference>
<evidence type="ECO:0000256" key="8">
    <source>
        <dbReference type="ARBA" id="ARBA00023134"/>
    </source>
</evidence>
<dbReference type="Proteomes" id="UP000279968">
    <property type="component" value="Unassembled WGS sequence"/>
</dbReference>
<dbReference type="InterPro" id="IPR006169">
    <property type="entry name" value="GTP1_OBG_dom"/>
</dbReference>
<dbReference type="GO" id="GO:0003924">
    <property type="term" value="F:GTPase activity"/>
    <property type="evidence" value="ECO:0007669"/>
    <property type="project" value="UniProtKB-UniRule"/>
</dbReference>
<feature type="binding site" evidence="9">
    <location>
        <begin position="166"/>
        <end position="173"/>
    </location>
    <ligand>
        <name>GTP</name>
        <dbReference type="ChEBI" id="CHEBI:37565"/>
    </ligand>
</feature>
<evidence type="ECO:0000256" key="2">
    <source>
        <dbReference type="ARBA" id="ARBA00007699"/>
    </source>
</evidence>
<dbReference type="RefSeq" id="WP_120783274.1">
    <property type="nucleotide sequence ID" value="NZ_JBHLUP010000007.1"/>
</dbReference>
<dbReference type="PROSITE" id="PS51881">
    <property type="entry name" value="OCT"/>
    <property type="match status" value="1"/>
</dbReference>
<dbReference type="InterPro" id="IPR027417">
    <property type="entry name" value="P-loop_NTPase"/>
</dbReference>
<dbReference type="GO" id="GO:0000287">
    <property type="term" value="F:magnesium ion binding"/>
    <property type="evidence" value="ECO:0007669"/>
    <property type="project" value="InterPro"/>
</dbReference>
<organism evidence="14 15">
    <name type="scientific">Micromonospora costi</name>
    <dbReference type="NCBI Taxonomy" id="1530042"/>
    <lineage>
        <taxon>Bacteria</taxon>
        <taxon>Bacillati</taxon>
        <taxon>Actinomycetota</taxon>
        <taxon>Actinomycetes</taxon>
        <taxon>Micromonosporales</taxon>
        <taxon>Micromonosporaceae</taxon>
        <taxon>Micromonospora</taxon>
    </lineage>
</organism>
<feature type="binding site" evidence="9">
    <location>
        <begin position="191"/>
        <end position="195"/>
    </location>
    <ligand>
        <name>GTP</name>
        <dbReference type="ChEBI" id="CHEBI:37565"/>
    </ligand>
</feature>
<evidence type="ECO:0000313" key="14">
    <source>
        <dbReference type="EMBL" id="RKN49905.1"/>
    </source>
</evidence>
<dbReference type="EC" id="3.6.5.-" evidence="9"/>
<dbReference type="AlphaFoldDB" id="A0A3A9ZP09"/>
<dbReference type="InterPro" id="IPR036726">
    <property type="entry name" value="GTP1_OBG_dom_sf"/>
</dbReference>
<comment type="function">
    <text evidence="9">An essential GTPase which binds GTP, GDP and possibly (p)ppGpp with moderate affinity, with high nucleotide exchange rates and a fairly low GTP hydrolysis rate. Plays a role in control of the cell cycle, stress response, ribosome biogenesis and in those bacteria that undergo differentiation, in morphogenesis control.</text>
</comment>
<feature type="binding site" evidence="9">
    <location>
        <position position="193"/>
    </location>
    <ligand>
        <name>Mg(2+)</name>
        <dbReference type="ChEBI" id="CHEBI:18420"/>
    </ligand>
</feature>
<dbReference type="InterPro" id="IPR015349">
    <property type="entry name" value="OCT_dom"/>
</dbReference>
<dbReference type="NCBIfam" id="NF008955">
    <property type="entry name" value="PRK12297.1"/>
    <property type="match status" value="1"/>
</dbReference>
<dbReference type="InterPro" id="IPR006073">
    <property type="entry name" value="GTP-bd"/>
</dbReference>
<gene>
    <name evidence="14" type="primary">obgE</name>
    <name evidence="9" type="synonym">obg</name>
    <name evidence="14" type="ORF">D7193_31280</name>
</gene>
<dbReference type="HAMAP" id="MF_01454">
    <property type="entry name" value="GTPase_Obg"/>
    <property type="match status" value="1"/>
</dbReference>
<feature type="domain" description="OBG-type G" evidence="11">
    <location>
        <begin position="160"/>
        <end position="330"/>
    </location>
</feature>
<dbReference type="FunFam" id="2.70.210.12:FF:000001">
    <property type="entry name" value="GTPase Obg"/>
    <property type="match status" value="1"/>
</dbReference>
<dbReference type="NCBIfam" id="NF008956">
    <property type="entry name" value="PRK12299.1"/>
    <property type="match status" value="1"/>
</dbReference>
<dbReference type="InterPro" id="IPR014100">
    <property type="entry name" value="GTP-bd_Obg/CgtA"/>
</dbReference>
<dbReference type="Pfam" id="PF01926">
    <property type="entry name" value="MMR_HSR1"/>
    <property type="match status" value="1"/>
</dbReference>
<evidence type="ECO:0000259" key="13">
    <source>
        <dbReference type="PROSITE" id="PS51883"/>
    </source>
</evidence>
<dbReference type="InterPro" id="IPR005225">
    <property type="entry name" value="Small_GTP-bd"/>
</dbReference>
<keyword evidence="4 9" id="KW-0479">Metal-binding</keyword>
<feature type="binding site" evidence="9">
    <location>
        <begin position="282"/>
        <end position="285"/>
    </location>
    <ligand>
        <name>GTP</name>
        <dbReference type="ChEBI" id="CHEBI:37565"/>
    </ligand>
</feature>
<comment type="caution">
    <text evidence="14">The sequence shown here is derived from an EMBL/GenBank/DDBJ whole genome shotgun (WGS) entry which is preliminary data.</text>
</comment>
<dbReference type="NCBIfam" id="TIGR02729">
    <property type="entry name" value="Obg_CgtA"/>
    <property type="match status" value="1"/>
</dbReference>
<dbReference type="InterPro" id="IPR036346">
    <property type="entry name" value="GTP-bd_prot_GTP1/OBG_C_sf"/>
</dbReference>
<dbReference type="GO" id="GO:0005737">
    <property type="term" value="C:cytoplasm"/>
    <property type="evidence" value="ECO:0007669"/>
    <property type="project" value="UniProtKB-SubCell"/>
</dbReference>
<dbReference type="GO" id="GO:0005525">
    <property type="term" value="F:GTP binding"/>
    <property type="evidence" value="ECO:0007669"/>
    <property type="project" value="UniProtKB-UniRule"/>
</dbReference>
<evidence type="ECO:0000256" key="1">
    <source>
        <dbReference type="ARBA" id="ARBA00001946"/>
    </source>
</evidence>
<dbReference type="PANTHER" id="PTHR11702">
    <property type="entry name" value="DEVELOPMENTALLY REGULATED GTP-BINDING PROTEIN-RELATED"/>
    <property type="match status" value="1"/>
</dbReference>
<dbReference type="Gene3D" id="2.70.210.12">
    <property type="entry name" value="GTP1/OBG domain"/>
    <property type="match status" value="1"/>
</dbReference>
<keyword evidence="8 9" id="KW-0342">GTP-binding</keyword>
<keyword evidence="5 9" id="KW-0547">Nucleotide-binding</keyword>
<dbReference type="EMBL" id="RBAN01000010">
    <property type="protein sequence ID" value="RKN49905.1"/>
    <property type="molecule type" value="Genomic_DNA"/>
</dbReference>
<dbReference type="Gene3D" id="3.40.50.300">
    <property type="entry name" value="P-loop containing nucleotide triphosphate hydrolases"/>
    <property type="match status" value="1"/>
</dbReference>
<evidence type="ECO:0000256" key="9">
    <source>
        <dbReference type="HAMAP-Rule" id="MF_01454"/>
    </source>
</evidence>
<accession>A0A3A9ZP09</accession>
<comment type="similarity">
    <text evidence="2 9">Belongs to the TRAFAC class OBG-HflX-like GTPase superfamily. OBG GTPase family.</text>
</comment>
<proteinExistence type="inferred from homology"/>
<dbReference type="SUPFAM" id="SSF102741">
    <property type="entry name" value="Obg GTP-binding protein C-terminal domain"/>
    <property type="match status" value="1"/>
</dbReference>
<comment type="subcellular location">
    <subcellularLocation>
        <location evidence="9">Cytoplasm</location>
    </subcellularLocation>
</comment>
<dbReference type="InterPro" id="IPR031167">
    <property type="entry name" value="G_OBG"/>
</dbReference>
<evidence type="ECO:0000256" key="3">
    <source>
        <dbReference type="ARBA" id="ARBA00022490"/>
    </source>
</evidence>
<feature type="domain" description="Obg" evidence="13">
    <location>
        <begin position="2"/>
        <end position="159"/>
    </location>
</feature>
<evidence type="ECO:0000259" key="12">
    <source>
        <dbReference type="PROSITE" id="PS51881"/>
    </source>
</evidence>
<dbReference type="InterPro" id="IPR006074">
    <property type="entry name" value="GTP1-OBG_CS"/>
</dbReference>
<sequence length="481" mass="51181">MTTFVDRVVLHLQAGDGGHGCVSIHREKFKPFGGPDGGNGGHGGSVSLVVDPQVHTLLDFHFRPHVKAPNGKGGAGSHRDGANGEDLVLTVPNGTVVQTLDGTVLADMVGAGTTFEVARGGRGGRGNAALANARRRAPGFAELGEPGDKLDVVLELKSVADVGLVGFPSAGKSSLISVISAAKPKIADYPFTTLVPNLGVVRVDNHTFTVADVPGLIPGAASGKGLGLEFLRHIERCAVLVHVIDTATLELGRDPLADIDTIEAELNQYGGLADRPRLVALNKIDVPDGRTLAEMVRPDLEARGFRVFEISTATREGLKELTYAMAELVEAARAATPIVEPTRIVIRPTAVDDAGFTIEAEADGSYTVRGTRPERWVRQTNFDNDEAVGYLADRLARLGVEEKLAKAGAEPGDLVRIGEREFDWQPTLYAGVDFVPGVRGTDQRLEEKSARPSAAERLAARKARRQRPADEIDADETDDVE</sequence>
<name>A0A3A9ZP09_9ACTN</name>
<evidence type="ECO:0000256" key="7">
    <source>
        <dbReference type="ARBA" id="ARBA00022842"/>
    </source>
</evidence>
<dbReference type="NCBIfam" id="TIGR00231">
    <property type="entry name" value="small_GTP"/>
    <property type="match status" value="1"/>
</dbReference>